<keyword evidence="3" id="KW-1185">Reference proteome</keyword>
<reference evidence="2 3" key="1">
    <citation type="submission" date="2020-04" db="EMBL/GenBank/DDBJ databases">
        <title>Luteolibacter sp. G-1-1-1 isolated from soil.</title>
        <authorList>
            <person name="Dahal R.H."/>
        </authorList>
    </citation>
    <scope>NUCLEOTIDE SEQUENCE [LARGE SCALE GENOMIC DNA]</scope>
    <source>
        <strain evidence="2 3">G-1-1-1</strain>
    </source>
</reference>
<gene>
    <name evidence="2" type="ORF">HHL09_00410</name>
</gene>
<dbReference type="KEGG" id="luo:HHL09_00410"/>
<evidence type="ECO:0000313" key="3">
    <source>
        <dbReference type="Proteomes" id="UP000501812"/>
    </source>
</evidence>
<dbReference type="EMBL" id="CP051774">
    <property type="protein sequence ID" value="QJE94308.1"/>
    <property type="molecule type" value="Genomic_DNA"/>
</dbReference>
<accession>A0A858RCI3</accession>
<dbReference type="AlphaFoldDB" id="A0A858RCI3"/>
<feature type="chain" id="PRO_5032329233" evidence="1">
    <location>
        <begin position="23"/>
        <end position="253"/>
    </location>
</feature>
<organism evidence="2 3">
    <name type="scientific">Luteolibacter luteus</name>
    <dbReference type="NCBI Taxonomy" id="2728835"/>
    <lineage>
        <taxon>Bacteria</taxon>
        <taxon>Pseudomonadati</taxon>
        <taxon>Verrucomicrobiota</taxon>
        <taxon>Verrucomicrobiia</taxon>
        <taxon>Verrucomicrobiales</taxon>
        <taxon>Verrucomicrobiaceae</taxon>
        <taxon>Luteolibacter</taxon>
    </lineage>
</organism>
<name>A0A858RCI3_9BACT</name>
<sequence>MILNHYLPLAALLFSLSPAKSAVVVSYAETPGQYNSTLEHTSVYNFDDRATGNYSNVTTGIGTYDTLTINPVDQYGGAGDPNGSQYAVQGANGPGATTLTLDIDAGYFGLWWSAGDNQNVLEFYNDTDLVARFTTQTLLTAITAAGGYQGNPASGTYHGNNSSEPYAFVNFFGVGDTTWNRIVFTNTSGSGFESDNHTIRELTWGGYTPEIGQPLPGITVAQVEGNTVTVVPEPAAAALGAFGMLGLLIRRRR</sequence>
<dbReference type="Proteomes" id="UP000501812">
    <property type="component" value="Chromosome"/>
</dbReference>
<proteinExistence type="predicted"/>
<evidence type="ECO:0000256" key="1">
    <source>
        <dbReference type="SAM" id="SignalP"/>
    </source>
</evidence>
<feature type="signal peptide" evidence="1">
    <location>
        <begin position="1"/>
        <end position="22"/>
    </location>
</feature>
<evidence type="ECO:0000313" key="2">
    <source>
        <dbReference type="EMBL" id="QJE94308.1"/>
    </source>
</evidence>
<dbReference type="RefSeq" id="WP_169452529.1">
    <property type="nucleotide sequence ID" value="NZ_CP051774.1"/>
</dbReference>
<keyword evidence="1" id="KW-0732">Signal</keyword>
<protein>
    <submittedName>
        <fullName evidence="2">PEP-CTERM sorting domain-containing protein</fullName>
    </submittedName>
</protein>